<dbReference type="PANTHER" id="PTHR11785:SF348">
    <property type="entry name" value="ASC-TYPE AMINO ACID TRANSPORTER 2"/>
    <property type="match status" value="1"/>
</dbReference>
<reference evidence="11" key="1">
    <citation type="journal article" date="2018" name="Biotechnol. Bioeng.">
        <title>A reference genome of the Chinese hamster based on a hybrid assembly strategy.</title>
        <authorList>
            <person name="Rupp O."/>
            <person name="MacDonald M.L."/>
            <person name="Li S."/>
            <person name="Dhiman H."/>
            <person name="Polson S."/>
            <person name="Griep S."/>
            <person name="Heffner K."/>
            <person name="Hernandez I."/>
            <person name="Brinkrolf K."/>
            <person name="Jadhav V."/>
            <person name="Samoudi M."/>
            <person name="Hao H."/>
            <person name="Kingham B."/>
            <person name="Goesmann A."/>
            <person name="Betenbaugh M.J."/>
            <person name="Lewis N.E."/>
            <person name="Borth N."/>
            <person name="Lee K.H."/>
        </authorList>
    </citation>
    <scope>NUCLEOTIDE SEQUENCE [LARGE SCALE GENOMIC DNA]</scope>
    <source>
        <strain evidence="11">17A/GY</strain>
    </source>
</reference>
<feature type="transmembrane region" description="Helical" evidence="10">
    <location>
        <begin position="359"/>
        <end position="377"/>
    </location>
</feature>
<keyword evidence="5 10" id="KW-0812">Transmembrane</keyword>
<dbReference type="GO" id="GO:0016324">
    <property type="term" value="C:apical plasma membrane"/>
    <property type="evidence" value="ECO:0007669"/>
    <property type="project" value="UniProtKB-SubCell"/>
</dbReference>
<keyword evidence="11" id="KW-1185">Reference proteome</keyword>
<dbReference type="FunFam" id="1.20.1740.10:FF:000036">
    <property type="entry name" value="Solute carrier family 7 member 13"/>
    <property type="match status" value="1"/>
</dbReference>
<reference evidence="12" key="3">
    <citation type="submission" date="2025-08" db="UniProtKB">
        <authorList>
            <consortium name="RefSeq"/>
        </authorList>
    </citation>
    <scope>IDENTIFICATION</scope>
    <source>
        <strain evidence="12">17A/GY</strain>
        <tissue evidence="12">Liver</tissue>
    </source>
</reference>
<evidence type="ECO:0000256" key="3">
    <source>
        <dbReference type="ARBA" id="ARBA00022448"/>
    </source>
</evidence>
<keyword evidence="9" id="KW-1015">Disulfide bond</keyword>
<feature type="transmembrane region" description="Helical" evidence="10">
    <location>
        <begin position="331"/>
        <end position="353"/>
    </location>
</feature>
<dbReference type="GeneID" id="100773391"/>
<dbReference type="GO" id="GO:0015179">
    <property type="term" value="F:L-amino acid transmembrane transporter activity"/>
    <property type="evidence" value="ECO:0007669"/>
    <property type="project" value="TreeGrafter"/>
</dbReference>
<feature type="transmembrane region" description="Helical" evidence="10">
    <location>
        <begin position="236"/>
        <end position="257"/>
    </location>
</feature>
<accession>A0A9J7FC07</accession>
<gene>
    <name evidence="12" type="primary">LOC100773391</name>
</gene>
<evidence type="ECO:0000256" key="5">
    <source>
        <dbReference type="ARBA" id="ARBA00022692"/>
    </source>
</evidence>
<feature type="transmembrane region" description="Helical" evidence="10">
    <location>
        <begin position="159"/>
        <end position="177"/>
    </location>
</feature>
<evidence type="ECO:0000313" key="11">
    <source>
        <dbReference type="Proteomes" id="UP001108280"/>
    </source>
</evidence>
<dbReference type="InterPro" id="IPR002293">
    <property type="entry name" value="AA/rel_permease1"/>
</dbReference>
<comment type="similarity">
    <text evidence="2">Belongs to the amino acid-polyamine-organocation (APC) superfamily.</text>
</comment>
<feature type="transmembrane region" description="Helical" evidence="10">
    <location>
        <begin position="7"/>
        <end position="28"/>
    </location>
</feature>
<organism evidence="11 12">
    <name type="scientific">Cricetulus griseus</name>
    <name type="common">Chinese hamster</name>
    <name type="synonym">Cricetulus barabensis griseus</name>
    <dbReference type="NCBI Taxonomy" id="10029"/>
    <lineage>
        <taxon>Eukaryota</taxon>
        <taxon>Metazoa</taxon>
        <taxon>Chordata</taxon>
        <taxon>Craniata</taxon>
        <taxon>Vertebrata</taxon>
        <taxon>Euteleostomi</taxon>
        <taxon>Mammalia</taxon>
        <taxon>Eutheria</taxon>
        <taxon>Euarchontoglires</taxon>
        <taxon>Glires</taxon>
        <taxon>Rodentia</taxon>
        <taxon>Myomorpha</taxon>
        <taxon>Muroidea</taxon>
        <taxon>Cricetidae</taxon>
        <taxon>Cricetinae</taxon>
        <taxon>Cricetulus</taxon>
    </lineage>
</organism>
<dbReference type="PANTHER" id="PTHR11785">
    <property type="entry name" value="AMINO ACID TRANSPORTER"/>
    <property type="match status" value="1"/>
</dbReference>
<dbReference type="PIRSF" id="PIRSF006060">
    <property type="entry name" value="AA_transporter"/>
    <property type="match status" value="1"/>
</dbReference>
<evidence type="ECO:0000256" key="2">
    <source>
        <dbReference type="ARBA" id="ARBA00009523"/>
    </source>
</evidence>
<feature type="transmembrane region" description="Helical" evidence="10">
    <location>
        <begin position="416"/>
        <end position="432"/>
    </location>
</feature>
<proteinExistence type="inferred from homology"/>
<dbReference type="RefSeq" id="XP_027254551.1">
    <property type="nucleotide sequence ID" value="XM_027398750.2"/>
</dbReference>
<keyword evidence="8 10" id="KW-0472">Membrane</keyword>
<name>A0A9J7FC07_CRIGR</name>
<keyword evidence="3" id="KW-0813">Transport</keyword>
<evidence type="ECO:0000313" key="12">
    <source>
        <dbReference type="RefSeq" id="XP_027254551.1"/>
    </source>
</evidence>
<dbReference type="RefSeq" id="XP_007628520.1">
    <property type="nucleotide sequence ID" value="XM_007630330.4"/>
</dbReference>
<dbReference type="KEGG" id="cge:100773391"/>
<evidence type="ECO:0000256" key="7">
    <source>
        <dbReference type="ARBA" id="ARBA00022989"/>
    </source>
</evidence>
<dbReference type="Proteomes" id="UP001108280">
    <property type="component" value="Chromosome 2"/>
</dbReference>
<reference evidence="11" key="2">
    <citation type="journal article" date="2020" name="Biotechnol. Bioeng.">
        <title>Chromosome-scale scaffolds for the Chinese hamster reference genome assembly to facilitate the study of the CHO epigenome.</title>
        <authorList>
            <person name="Hilliard W."/>
            <person name="MacDonald M."/>
            <person name="Lee K.H."/>
        </authorList>
    </citation>
    <scope>NUCLEOTIDE SEQUENCE [LARGE SCALE GENOMIC DNA]</scope>
    <source>
        <strain evidence="11">17A/GY</strain>
    </source>
</reference>
<protein>
    <submittedName>
        <fullName evidence="12">Solute carrier family 7 member 13-like</fullName>
    </submittedName>
</protein>
<evidence type="ECO:0000256" key="1">
    <source>
        <dbReference type="ARBA" id="ARBA00004424"/>
    </source>
</evidence>
<evidence type="ECO:0000256" key="10">
    <source>
        <dbReference type="SAM" id="Phobius"/>
    </source>
</evidence>
<dbReference type="OrthoDB" id="5982228at2759"/>
<feature type="transmembrane region" description="Helical" evidence="10">
    <location>
        <begin position="73"/>
        <end position="93"/>
    </location>
</feature>
<sequence>MQLLRVVGFTYGNMVLLSSTIGTGIFVSPKEVLKYCSMNIPIFLSMWAVGGLLSLMNALCLAELATTFPVSGVSYYFLKQSLGYTAAFLSIWIRLFSHILGISAQSLLIATYLIQPFYSGCLAPELPKKCLALSFLWLFGILNAQGIKTVIQFQAIGNLMKMAVLCLISVTGIVLLVTGDKENVTRFENGLDAELPDVSQIVEAFLQVYYSYVGSSLLINIAGEIKNPTNTIPKSLISGLSIVMVFYLLTNISYVAVLTPQEIISSDSVAVTWMYRVFPFIQWATSLGISAAMMNCLSSGLLSGSRIIYAASQDGQLPFIYSMLNDHHNPVVGAILIIILSSIAIIISKLIYLMKYVGLGAWCINFLNMIGLLKMRYQKPNLPRPYKVWLPFVFGTIVLSVFIIFIPVILSPNIEHVYQVVFLFCGLLCYWLQAHFNRHAVCFDTITCYWQLFFNVSPSEDGDNLIPSLNPD</sequence>
<evidence type="ECO:0000256" key="4">
    <source>
        <dbReference type="ARBA" id="ARBA00022475"/>
    </source>
</evidence>
<evidence type="ECO:0000256" key="8">
    <source>
        <dbReference type="ARBA" id="ARBA00023136"/>
    </source>
</evidence>
<feature type="transmembrane region" description="Helical" evidence="10">
    <location>
        <begin position="389"/>
        <end position="410"/>
    </location>
</feature>
<keyword evidence="4" id="KW-1003">Cell membrane</keyword>
<dbReference type="InterPro" id="IPR050598">
    <property type="entry name" value="AminoAcid_Transporter"/>
</dbReference>
<dbReference type="Gene3D" id="1.20.1740.10">
    <property type="entry name" value="Amino acid/polyamine transporter I"/>
    <property type="match status" value="1"/>
</dbReference>
<evidence type="ECO:0000256" key="9">
    <source>
        <dbReference type="ARBA" id="ARBA00023157"/>
    </source>
</evidence>
<dbReference type="AlphaFoldDB" id="A0A9J7FC07"/>
<dbReference type="Pfam" id="PF13520">
    <property type="entry name" value="AA_permease_2"/>
    <property type="match status" value="1"/>
</dbReference>
<keyword evidence="7 10" id="KW-1133">Transmembrane helix</keyword>
<evidence type="ECO:0000256" key="6">
    <source>
        <dbReference type="ARBA" id="ARBA00022970"/>
    </source>
</evidence>
<comment type="subcellular location">
    <subcellularLocation>
        <location evidence="1">Apical cell membrane</location>
        <topology evidence="1">Multi-pass membrane protein</topology>
    </subcellularLocation>
</comment>
<keyword evidence="6" id="KW-0029">Amino-acid transport</keyword>
<feature type="transmembrane region" description="Helical" evidence="10">
    <location>
        <begin position="40"/>
        <end position="61"/>
    </location>
</feature>